<feature type="transmembrane region" description="Helical" evidence="1">
    <location>
        <begin position="29"/>
        <end position="50"/>
    </location>
</feature>
<proteinExistence type="predicted"/>
<dbReference type="RefSeq" id="WP_210757354.1">
    <property type="nucleotide sequence ID" value="NZ_CP060139.1"/>
</dbReference>
<evidence type="ECO:0000313" key="3">
    <source>
        <dbReference type="Proteomes" id="UP000516305"/>
    </source>
</evidence>
<dbReference type="EMBL" id="CP060139">
    <property type="protein sequence ID" value="QNR22787.1"/>
    <property type="molecule type" value="Genomic_DNA"/>
</dbReference>
<organism evidence="2 3">
    <name type="scientific">Croceimicrobium hydrocarbonivorans</name>
    <dbReference type="NCBI Taxonomy" id="2761580"/>
    <lineage>
        <taxon>Bacteria</taxon>
        <taxon>Pseudomonadati</taxon>
        <taxon>Bacteroidota</taxon>
        <taxon>Flavobacteriia</taxon>
        <taxon>Flavobacteriales</taxon>
        <taxon>Owenweeksiaceae</taxon>
        <taxon>Croceimicrobium</taxon>
    </lineage>
</organism>
<gene>
    <name evidence="2" type="ORF">H4K34_10385</name>
</gene>
<name>A0A7H0VAN9_9FLAO</name>
<sequence length="54" mass="6342">MEKQRRSDVRQRARQIRKAQKANLSTKDYLQRALVVLIILIILAAALFIYENLT</sequence>
<evidence type="ECO:0000256" key="1">
    <source>
        <dbReference type="SAM" id="Phobius"/>
    </source>
</evidence>
<evidence type="ECO:0000313" key="2">
    <source>
        <dbReference type="EMBL" id="QNR22787.1"/>
    </source>
</evidence>
<keyword evidence="1" id="KW-0812">Transmembrane</keyword>
<dbReference type="AlphaFoldDB" id="A0A7H0VAN9"/>
<protein>
    <submittedName>
        <fullName evidence="2">Uncharacterized protein</fullName>
    </submittedName>
</protein>
<dbReference type="KEGG" id="chyd:H4K34_10385"/>
<reference evidence="2 3" key="1">
    <citation type="submission" date="2020-08" db="EMBL/GenBank/DDBJ databases">
        <title>Croceimicrobium hydrocarbonivorans gen. nov., sp. nov., a novel marine bacterium isolated from a bacterial consortium that degrades polyethylene terephthalate.</title>
        <authorList>
            <person name="Liu R."/>
        </authorList>
    </citation>
    <scope>NUCLEOTIDE SEQUENCE [LARGE SCALE GENOMIC DNA]</scope>
    <source>
        <strain evidence="2 3">A20-9</strain>
    </source>
</reference>
<accession>A0A7H0VAN9</accession>
<dbReference type="Proteomes" id="UP000516305">
    <property type="component" value="Chromosome"/>
</dbReference>
<keyword evidence="1" id="KW-0472">Membrane</keyword>
<keyword evidence="1" id="KW-1133">Transmembrane helix</keyword>
<keyword evidence="3" id="KW-1185">Reference proteome</keyword>